<dbReference type="Proteomes" id="UP001145114">
    <property type="component" value="Unassembled WGS sequence"/>
</dbReference>
<organism evidence="1 2">
    <name type="scientific">Spiromyces aspiralis</name>
    <dbReference type="NCBI Taxonomy" id="68401"/>
    <lineage>
        <taxon>Eukaryota</taxon>
        <taxon>Fungi</taxon>
        <taxon>Fungi incertae sedis</taxon>
        <taxon>Zoopagomycota</taxon>
        <taxon>Kickxellomycotina</taxon>
        <taxon>Kickxellomycetes</taxon>
        <taxon>Kickxellales</taxon>
        <taxon>Kickxellaceae</taxon>
        <taxon>Spiromyces</taxon>
    </lineage>
</organism>
<name>A0ACC1H6I8_9FUNG</name>
<evidence type="ECO:0000313" key="2">
    <source>
        <dbReference type="Proteomes" id="UP001145114"/>
    </source>
</evidence>
<feature type="non-terminal residue" evidence="1">
    <location>
        <position position="135"/>
    </location>
</feature>
<gene>
    <name evidence="1" type="ORF">EV182_008308</name>
</gene>
<dbReference type="EMBL" id="JAMZIH010009352">
    <property type="protein sequence ID" value="KAJ1670288.1"/>
    <property type="molecule type" value="Genomic_DNA"/>
</dbReference>
<keyword evidence="2" id="KW-1185">Reference proteome</keyword>
<evidence type="ECO:0000313" key="1">
    <source>
        <dbReference type="EMBL" id="KAJ1670288.1"/>
    </source>
</evidence>
<sequence length="135" mass="15217">MTDSGPLECALRELGEETRLPGDALRLVSSGPVQKIHHINTGNTFNVHPFLFELTNYPALRAVKTDWEHQSSQWIPVNEVIHFIRTTKAVPNLLLTWLRVYDPLKLREMIRDIKDDTVNGAAVLATKAVLALKHA</sequence>
<protein>
    <submittedName>
        <fullName evidence="1">Uncharacterized protein</fullName>
    </submittedName>
</protein>
<reference evidence="1" key="1">
    <citation type="submission" date="2022-06" db="EMBL/GenBank/DDBJ databases">
        <title>Phylogenomic reconstructions and comparative analyses of Kickxellomycotina fungi.</title>
        <authorList>
            <person name="Reynolds N.K."/>
            <person name="Stajich J.E."/>
            <person name="Barry K."/>
            <person name="Grigoriev I.V."/>
            <person name="Crous P."/>
            <person name="Smith M.E."/>
        </authorList>
    </citation>
    <scope>NUCLEOTIDE SEQUENCE</scope>
    <source>
        <strain evidence="1">RSA 2271</strain>
    </source>
</reference>
<comment type="caution">
    <text evidence="1">The sequence shown here is derived from an EMBL/GenBank/DDBJ whole genome shotgun (WGS) entry which is preliminary data.</text>
</comment>
<proteinExistence type="predicted"/>
<accession>A0ACC1H6I8</accession>